<dbReference type="GO" id="GO:0005654">
    <property type="term" value="C:nucleoplasm"/>
    <property type="evidence" value="ECO:0007669"/>
    <property type="project" value="TreeGrafter"/>
</dbReference>
<dbReference type="InterPro" id="IPR005343">
    <property type="entry name" value="Noc2"/>
</dbReference>
<comment type="subcellular location">
    <subcellularLocation>
        <location evidence="1">Nucleus</location>
    </subcellularLocation>
</comment>
<keyword evidence="6" id="KW-0539">Nucleus</keyword>
<dbReference type="PANTHER" id="PTHR12687:SF4">
    <property type="entry name" value="NUCLEOLAR COMPLEX PROTEIN 2 HOMOLOG"/>
    <property type="match status" value="1"/>
</dbReference>
<comment type="similarity">
    <text evidence="2">Belongs to the NOC2 family.</text>
</comment>
<dbReference type="GO" id="GO:0003677">
    <property type="term" value="F:DNA binding"/>
    <property type="evidence" value="ECO:0007669"/>
    <property type="project" value="UniProtKB-KW"/>
</dbReference>
<gene>
    <name evidence="9" type="ORF">COCSUDRAFT_46926</name>
</gene>
<evidence type="ECO:0000256" key="5">
    <source>
        <dbReference type="ARBA" id="ARBA00023163"/>
    </source>
</evidence>
<evidence type="ECO:0000256" key="3">
    <source>
        <dbReference type="ARBA" id="ARBA00023015"/>
    </source>
</evidence>
<dbReference type="OrthoDB" id="6270329at2759"/>
<evidence type="ECO:0000313" key="10">
    <source>
        <dbReference type="Proteomes" id="UP000007264"/>
    </source>
</evidence>
<comment type="caution">
    <text evidence="9">The sequence shown here is derived from an EMBL/GenBank/DDBJ whole genome shotgun (WGS) entry which is preliminary data.</text>
</comment>
<evidence type="ECO:0000313" key="9">
    <source>
        <dbReference type="EMBL" id="EIE24744.1"/>
    </source>
</evidence>
<dbReference type="RefSeq" id="XP_005649288.1">
    <property type="nucleotide sequence ID" value="XM_005649231.1"/>
</dbReference>
<dbReference type="STRING" id="574566.I0Z275"/>
<dbReference type="Pfam" id="PF02042">
    <property type="entry name" value="RWP-RK"/>
    <property type="match status" value="1"/>
</dbReference>
<dbReference type="PROSITE" id="PS51519">
    <property type="entry name" value="RWP_RK"/>
    <property type="match status" value="1"/>
</dbReference>
<feature type="compositionally biased region" description="Polar residues" evidence="7">
    <location>
        <begin position="449"/>
        <end position="466"/>
    </location>
</feature>
<evidence type="ECO:0000256" key="4">
    <source>
        <dbReference type="ARBA" id="ARBA00023125"/>
    </source>
</evidence>
<organism evidence="9 10">
    <name type="scientific">Coccomyxa subellipsoidea (strain C-169)</name>
    <name type="common">Green microalga</name>
    <dbReference type="NCBI Taxonomy" id="574566"/>
    <lineage>
        <taxon>Eukaryota</taxon>
        <taxon>Viridiplantae</taxon>
        <taxon>Chlorophyta</taxon>
        <taxon>core chlorophytes</taxon>
        <taxon>Trebouxiophyceae</taxon>
        <taxon>Trebouxiophyceae incertae sedis</taxon>
        <taxon>Coccomyxaceae</taxon>
        <taxon>Coccomyxa</taxon>
        <taxon>Coccomyxa subellipsoidea</taxon>
    </lineage>
</organism>
<dbReference type="Proteomes" id="UP000007264">
    <property type="component" value="Unassembled WGS sequence"/>
</dbReference>
<proteinExistence type="inferred from homology"/>
<dbReference type="GO" id="GO:0030690">
    <property type="term" value="C:Noc1p-Noc2p complex"/>
    <property type="evidence" value="ECO:0007669"/>
    <property type="project" value="TreeGrafter"/>
</dbReference>
<keyword evidence="3" id="KW-0805">Transcription regulation</keyword>
<evidence type="ECO:0000256" key="2">
    <source>
        <dbReference type="ARBA" id="ARBA00005907"/>
    </source>
</evidence>
<keyword evidence="10" id="KW-1185">Reference proteome</keyword>
<feature type="domain" description="RWP-RK" evidence="8">
    <location>
        <begin position="351"/>
        <end position="439"/>
    </location>
</feature>
<evidence type="ECO:0000256" key="6">
    <source>
        <dbReference type="ARBA" id="ARBA00023242"/>
    </source>
</evidence>
<name>I0Z275_COCSC</name>
<dbReference type="EMBL" id="AGSI01000005">
    <property type="protein sequence ID" value="EIE24744.1"/>
    <property type="molecule type" value="Genomic_DNA"/>
</dbReference>
<feature type="compositionally biased region" description="Low complexity" evidence="7">
    <location>
        <begin position="481"/>
        <end position="498"/>
    </location>
</feature>
<dbReference type="GO" id="GO:0042273">
    <property type="term" value="P:ribosomal large subunit biogenesis"/>
    <property type="evidence" value="ECO:0007669"/>
    <property type="project" value="TreeGrafter"/>
</dbReference>
<evidence type="ECO:0000256" key="7">
    <source>
        <dbReference type="SAM" id="MobiDB-lite"/>
    </source>
</evidence>
<feature type="region of interest" description="Disordered" evidence="7">
    <location>
        <begin position="569"/>
        <end position="595"/>
    </location>
</feature>
<dbReference type="KEGG" id="csl:COCSUDRAFT_46926"/>
<evidence type="ECO:0000259" key="8">
    <source>
        <dbReference type="PROSITE" id="PS51519"/>
    </source>
</evidence>
<dbReference type="GO" id="GO:0005730">
    <property type="term" value="C:nucleolus"/>
    <property type="evidence" value="ECO:0007669"/>
    <property type="project" value="TreeGrafter"/>
</dbReference>
<evidence type="ECO:0000256" key="1">
    <source>
        <dbReference type="ARBA" id="ARBA00004123"/>
    </source>
</evidence>
<dbReference type="eggNOG" id="KOG2256">
    <property type="taxonomic scope" value="Eukaryota"/>
</dbReference>
<keyword evidence="4" id="KW-0238">DNA-binding</keyword>
<feature type="region of interest" description="Disordered" evidence="7">
    <location>
        <begin position="309"/>
        <end position="330"/>
    </location>
</feature>
<keyword evidence="5" id="KW-0804">Transcription</keyword>
<accession>I0Z275</accession>
<reference evidence="9 10" key="1">
    <citation type="journal article" date="2012" name="Genome Biol.">
        <title>The genome of the polar eukaryotic microalga coccomyxa subellipsoidea reveals traits of cold adaptation.</title>
        <authorList>
            <person name="Blanc G."/>
            <person name="Agarkova I."/>
            <person name="Grimwood J."/>
            <person name="Kuo A."/>
            <person name="Brueggeman A."/>
            <person name="Dunigan D."/>
            <person name="Gurnon J."/>
            <person name="Ladunga I."/>
            <person name="Lindquist E."/>
            <person name="Lucas S."/>
            <person name="Pangilinan J."/>
            <person name="Proschold T."/>
            <person name="Salamov A."/>
            <person name="Schmutz J."/>
            <person name="Weeks D."/>
            <person name="Yamada T."/>
            <person name="Claverie J.M."/>
            <person name="Grigoriev I."/>
            <person name="Van Etten J."/>
            <person name="Lomsadze A."/>
            <person name="Borodovsky M."/>
        </authorList>
    </citation>
    <scope>NUCLEOTIDE SEQUENCE [LARGE SCALE GENOMIC DNA]</scope>
    <source>
        <strain evidence="9 10">C-169</strain>
    </source>
</reference>
<feature type="compositionally biased region" description="Polar residues" evidence="7">
    <location>
        <begin position="509"/>
        <end position="519"/>
    </location>
</feature>
<dbReference type="GO" id="GO:0030691">
    <property type="term" value="C:Noc2p-Noc3p complex"/>
    <property type="evidence" value="ECO:0007669"/>
    <property type="project" value="TreeGrafter"/>
</dbReference>
<sequence length="779" mass="84219">MSAGQTIVSWDMRYPAAFTYNPQNSRESASQHAQLNMKLAQVVVKFTSSLSSTGTGTLSQIWLPSISEDGSVVLGTQGVPFSVSGTVDLLALFRCISCRFKFTTDVTDPSNMGVVGRVFASGEPEFSHNVQTYSKSVYLRVSDAQRCRVHSTMLLPMYMDPQRDHPFAVFEVCQTEKNVLFPSLVDLFQRCLEDVNLYTVDIEKHSMGIGLRCWPSSLDYTGKDSASVATFAPEAAACTDMETLCSADSLQRLKAASVNGATDVHGEEVLRASSGVGGGKSEGMARLVSVGNRLELDLEPLLMTSKGGGGGGGGNCGLESGTQGSEALGSRRPPMRLEVGLPAAAAALLNGFDGDKARLKGQLSSFGLQYAAVPPRDMAQFGVGLREAAANLRICPTTLKRACRRHGITRWPRRQLAKLNRSEGSKSDGSGDLPNIKVEGSYRSAARLSGQQPAVSSAASPRTSAQLGAERREGVTTRSFSAATSAGRPAAPSGSSPGIFSPLDFPPDMQQQPFYLSGNPSSTGILDLFQSIGPSGSAGMDDLEALQERDPEFYNYLKQTDSGLLDFKEDDSDEEEAGGTSESIQDGEEEERGNERLPVIESGAAEEQLEDQEILTPKTLDAWCLEATQHASLRAMRKLLKVFRVACHYGDSEAEVHETLRATSSSVFNKLLIFMLKEADGIFRNLLDLPDDAAILSSSFKKTKSGMLVFILRKLRTSIPFMGYFQRLQRKYMRQAISIFSTNEAAPRVQALVFVRQMAVMLPEPAMDQAVKVSANAII</sequence>
<feature type="region of interest" description="Disordered" evidence="7">
    <location>
        <begin position="414"/>
        <end position="519"/>
    </location>
</feature>
<dbReference type="GeneID" id="17042745"/>
<dbReference type="PANTHER" id="PTHR12687">
    <property type="entry name" value="NUCLEOLAR COMPLEX 2 AND RAD4-RELATED"/>
    <property type="match status" value="1"/>
</dbReference>
<protein>
    <recommendedName>
        <fullName evidence="8">RWP-RK domain-containing protein</fullName>
    </recommendedName>
</protein>
<dbReference type="InterPro" id="IPR003035">
    <property type="entry name" value="RWP-RK_dom"/>
</dbReference>
<dbReference type="AlphaFoldDB" id="I0Z275"/>